<dbReference type="EMBL" id="JAKKPZ010000011">
    <property type="protein sequence ID" value="KAI1715420.1"/>
    <property type="molecule type" value="Genomic_DNA"/>
</dbReference>
<evidence type="ECO:0000313" key="3">
    <source>
        <dbReference type="EMBL" id="KAI1715420.1"/>
    </source>
</evidence>
<comment type="caution">
    <text evidence="3">The sequence shown here is derived from an EMBL/GenBank/DDBJ whole genome shotgun (WGS) entry which is preliminary data.</text>
</comment>
<protein>
    <recommendedName>
        <fullName evidence="2">DUF7596 domain-containing protein</fullName>
    </recommendedName>
</protein>
<feature type="signal peptide" evidence="1">
    <location>
        <begin position="1"/>
        <end position="22"/>
    </location>
</feature>
<name>A0AAD4R7K0_9BILA</name>
<proteinExistence type="predicted"/>
<accession>A0AAD4R7K0</accession>
<dbReference type="Gene3D" id="3.40.630.90">
    <property type="match status" value="1"/>
</dbReference>
<evidence type="ECO:0000259" key="2">
    <source>
        <dbReference type="Pfam" id="PF24524"/>
    </source>
</evidence>
<keyword evidence="1" id="KW-0732">Signal</keyword>
<evidence type="ECO:0000313" key="4">
    <source>
        <dbReference type="Proteomes" id="UP001201812"/>
    </source>
</evidence>
<organism evidence="3 4">
    <name type="scientific">Ditylenchus destructor</name>
    <dbReference type="NCBI Taxonomy" id="166010"/>
    <lineage>
        <taxon>Eukaryota</taxon>
        <taxon>Metazoa</taxon>
        <taxon>Ecdysozoa</taxon>
        <taxon>Nematoda</taxon>
        <taxon>Chromadorea</taxon>
        <taxon>Rhabditida</taxon>
        <taxon>Tylenchina</taxon>
        <taxon>Tylenchomorpha</taxon>
        <taxon>Sphaerularioidea</taxon>
        <taxon>Anguinidae</taxon>
        <taxon>Anguininae</taxon>
        <taxon>Ditylenchus</taxon>
    </lineage>
</organism>
<dbReference type="Proteomes" id="UP001201812">
    <property type="component" value="Unassembled WGS sequence"/>
</dbReference>
<gene>
    <name evidence="3" type="ORF">DdX_07733</name>
</gene>
<evidence type="ECO:0000256" key="1">
    <source>
        <dbReference type="SAM" id="SignalP"/>
    </source>
</evidence>
<dbReference type="Pfam" id="PF24524">
    <property type="entry name" value="DUF7596"/>
    <property type="match status" value="1"/>
</dbReference>
<dbReference type="InterPro" id="IPR056017">
    <property type="entry name" value="DUF7596"/>
</dbReference>
<keyword evidence="4" id="KW-1185">Reference proteome</keyword>
<sequence length="329" mass="37376">MCTLSTLVMAVTAPSCVPSVPAQSPLPIQQIPRTTLAKIEDSKGKLAAIGALVRYSTNQAYFILQHVDSALSKKAVTLYTPDEVTPLNFRIDSIEDEIPDRTFMPMYIQVHHNPDHRLVIEHLIDNLAENTLGRQNLELKKNVTIDVFDSDGDEYLRDNAGFMVTDRLQLHQITVDAQQMLRVLQLTSDVKVEEITEQKGREQLQEYDGSLSAHNRAEFLDFLYSQSKVYMARWTGAGPSKENIVQSKDQRVLCLYAENESVAEALFAHHLKQSRAKNAIFCSSRNHWAKLQSLGSFKSRVIYRRHTRAVPSNVKWDRIFSINVGMNLF</sequence>
<feature type="chain" id="PRO_5042192607" description="DUF7596 domain-containing protein" evidence="1">
    <location>
        <begin position="23"/>
        <end position="329"/>
    </location>
</feature>
<dbReference type="AlphaFoldDB" id="A0AAD4R7K0"/>
<feature type="domain" description="DUF7596" evidence="2">
    <location>
        <begin position="19"/>
        <end position="164"/>
    </location>
</feature>
<reference evidence="3" key="1">
    <citation type="submission" date="2022-01" db="EMBL/GenBank/DDBJ databases">
        <title>Genome Sequence Resource for Two Populations of Ditylenchus destructor, the Migratory Endoparasitic Phytonematode.</title>
        <authorList>
            <person name="Zhang H."/>
            <person name="Lin R."/>
            <person name="Xie B."/>
        </authorList>
    </citation>
    <scope>NUCLEOTIDE SEQUENCE</scope>
    <source>
        <strain evidence="3">BazhouSP</strain>
    </source>
</reference>